<feature type="domain" description="Tr-type G" evidence="9">
    <location>
        <begin position="3"/>
        <end position="174"/>
    </location>
</feature>
<dbReference type="SUPFAM" id="SSF50447">
    <property type="entry name" value="Translation proteins"/>
    <property type="match status" value="1"/>
</dbReference>
<proteinExistence type="predicted"/>
<dbReference type="Pfam" id="PF00009">
    <property type="entry name" value="GTP_EFTU"/>
    <property type="match status" value="1"/>
</dbReference>
<evidence type="ECO:0000256" key="2">
    <source>
        <dbReference type="ARBA" id="ARBA00015953"/>
    </source>
</evidence>
<dbReference type="InterPro" id="IPR027417">
    <property type="entry name" value="P-loop_NTPase"/>
</dbReference>
<dbReference type="CDD" id="cd15491">
    <property type="entry name" value="selB_III"/>
    <property type="match status" value="1"/>
</dbReference>
<dbReference type="GO" id="GO:0005829">
    <property type="term" value="C:cytosol"/>
    <property type="evidence" value="ECO:0007669"/>
    <property type="project" value="TreeGrafter"/>
</dbReference>
<keyword evidence="11" id="KW-1185">Reference proteome</keyword>
<dbReference type="InterPro" id="IPR036388">
    <property type="entry name" value="WH-like_DNA-bd_sf"/>
</dbReference>
<evidence type="ECO:0000313" key="10">
    <source>
        <dbReference type="EMBL" id="QKX50149.1"/>
    </source>
</evidence>
<dbReference type="AlphaFoldDB" id="A0A7H8Q861"/>
<reference evidence="11" key="2">
    <citation type="submission" date="2020-06" db="EMBL/GenBank/DDBJ databases">
        <title>Isolation of Planomicrobium glaciei.</title>
        <authorList>
            <person name="Malisova L."/>
            <person name="Safrankova R."/>
            <person name="Jakubu V."/>
            <person name="Spanelova P."/>
        </authorList>
    </citation>
    <scope>NUCLEOTIDE SEQUENCE [LARGE SCALE GENOMIC DNA]</scope>
    <source>
        <strain evidence="11">NRL-ATB46093</strain>
    </source>
</reference>
<dbReference type="PANTHER" id="PTHR43721">
    <property type="entry name" value="ELONGATION FACTOR TU-RELATED"/>
    <property type="match status" value="1"/>
</dbReference>
<dbReference type="Gene3D" id="1.10.10.2770">
    <property type="match status" value="1"/>
</dbReference>
<dbReference type="PANTHER" id="PTHR43721:SF22">
    <property type="entry name" value="ELONGATION FACTOR TU, MITOCHONDRIAL"/>
    <property type="match status" value="1"/>
</dbReference>
<dbReference type="InterPro" id="IPR009000">
    <property type="entry name" value="Transl_B-barrel_sf"/>
</dbReference>
<comment type="function">
    <text evidence="7">Translation factor necessary for the incorporation of selenocysteine into proteins. It probably replaces EF-Tu for the insertion of selenocysteine directed by the UGA codon. SelB binds GTP and GDP.</text>
</comment>
<dbReference type="Pfam" id="PF09107">
    <property type="entry name" value="WHD_3rd_SelB"/>
    <property type="match status" value="1"/>
</dbReference>
<evidence type="ECO:0000256" key="8">
    <source>
        <dbReference type="ARBA" id="ARBA00031615"/>
    </source>
</evidence>
<dbReference type="PROSITE" id="PS00301">
    <property type="entry name" value="G_TR_1"/>
    <property type="match status" value="1"/>
</dbReference>
<keyword evidence="10" id="KW-0251">Elongation factor</keyword>
<dbReference type="PRINTS" id="PR00315">
    <property type="entry name" value="ELONGATNFCT"/>
</dbReference>
<dbReference type="NCBIfam" id="TIGR00475">
    <property type="entry name" value="selB"/>
    <property type="match status" value="1"/>
</dbReference>
<keyword evidence="5" id="KW-0648">Protein biosynthesis</keyword>
<dbReference type="InterPro" id="IPR004161">
    <property type="entry name" value="EFTu-like_2"/>
</dbReference>
<protein>
    <recommendedName>
        <fullName evidence="2">Selenocysteine-specific elongation factor</fullName>
    </recommendedName>
    <alternativeName>
        <fullName evidence="8">SelB translation factor</fullName>
    </alternativeName>
</protein>
<dbReference type="InterPro" id="IPR036390">
    <property type="entry name" value="WH_DNA-bd_sf"/>
</dbReference>
<evidence type="ECO:0000259" key="9">
    <source>
        <dbReference type="PROSITE" id="PS51722"/>
    </source>
</evidence>
<dbReference type="Pfam" id="PF25461">
    <property type="entry name" value="Beta-barrel_SelB"/>
    <property type="match status" value="1"/>
</dbReference>
<evidence type="ECO:0000256" key="1">
    <source>
        <dbReference type="ARBA" id="ARBA00004496"/>
    </source>
</evidence>
<dbReference type="SUPFAM" id="SSF46785">
    <property type="entry name" value="Winged helix' DNA-binding domain"/>
    <property type="match status" value="2"/>
</dbReference>
<dbReference type="GO" id="GO:0003723">
    <property type="term" value="F:RNA binding"/>
    <property type="evidence" value="ECO:0007669"/>
    <property type="project" value="InterPro"/>
</dbReference>
<gene>
    <name evidence="10" type="primary">selB</name>
    <name evidence="10" type="ORF">HF394_05845</name>
</gene>
<dbReference type="NCBIfam" id="TIGR00231">
    <property type="entry name" value="small_GTP"/>
    <property type="match status" value="1"/>
</dbReference>
<dbReference type="Pfam" id="PF09106">
    <property type="entry name" value="WHD_2nd_SelB"/>
    <property type="match status" value="1"/>
</dbReference>
<keyword evidence="4" id="KW-0547">Nucleotide-binding</keyword>
<dbReference type="GO" id="GO:0003746">
    <property type="term" value="F:translation elongation factor activity"/>
    <property type="evidence" value="ECO:0007669"/>
    <property type="project" value="UniProtKB-KW"/>
</dbReference>
<dbReference type="CDD" id="cd04171">
    <property type="entry name" value="SelB"/>
    <property type="match status" value="1"/>
</dbReference>
<dbReference type="GO" id="GO:0003924">
    <property type="term" value="F:GTPase activity"/>
    <property type="evidence" value="ECO:0007669"/>
    <property type="project" value="InterPro"/>
</dbReference>
<dbReference type="InterPro" id="IPR015191">
    <property type="entry name" value="SelB_WHD4"/>
</dbReference>
<dbReference type="CDD" id="cd03696">
    <property type="entry name" value="SelB_II"/>
    <property type="match status" value="1"/>
</dbReference>
<dbReference type="Gene3D" id="1.10.10.10">
    <property type="entry name" value="Winged helix-like DNA-binding domain superfamily/Winged helix DNA-binding domain"/>
    <property type="match status" value="1"/>
</dbReference>
<dbReference type="Gene3D" id="2.40.30.10">
    <property type="entry name" value="Translation factors"/>
    <property type="match status" value="1"/>
</dbReference>
<keyword evidence="3" id="KW-0963">Cytoplasm</keyword>
<dbReference type="InterPro" id="IPR057335">
    <property type="entry name" value="Beta-barrel_SelB"/>
</dbReference>
<evidence type="ECO:0000256" key="5">
    <source>
        <dbReference type="ARBA" id="ARBA00022917"/>
    </source>
</evidence>
<dbReference type="Pfam" id="PF03144">
    <property type="entry name" value="GTP_EFTU_D2"/>
    <property type="match status" value="1"/>
</dbReference>
<dbReference type="RefSeq" id="WP_176294239.1">
    <property type="nucleotide sequence ID" value="NZ_CP051177.1"/>
</dbReference>
<dbReference type="InterPro" id="IPR031157">
    <property type="entry name" value="G_TR_CS"/>
</dbReference>
<reference evidence="10 11" key="1">
    <citation type="submission" date="2020-04" db="EMBL/GenBank/DDBJ databases">
        <authorList>
            <person name="Pajer P."/>
            <person name="Broz P."/>
        </authorList>
    </citation>
    <scope>NUCLEOTIDE SEQUENCE [LARGE SCALE GENOMIC DNA]</scope>
    <source>
        <strain evidence="11">NRL-ATB46093</strain>
    </source>
</reference>
<evidence type="ECO:0000256" key="3">
    <source>
        <dbReference type="ARBA" id="ARBA00022490"/>
    </source>
</evidence>
<evidence type="ECO:0000313" key="11">
    <source>
        <dbReference type="Proteomes" id="UP000509222"/>
    </source>
</evidence>
<dbReference type="InterPro" id="IPR050055">
    <property type="entry name" value="EF-Tu_GTPase"/>
</dbReference>
<dbReference type="InterPro" id="IPR005225">
    <property type="entry name" value="Small_GTP-bd"/>
</dbReference>
<dbReference type="EMBL" id="CP051177">
    <property type="protein sequence ID" value="QKX50149.1"/>
    <property type="molecule type" value="Genomic_DNA"/>
</dbReference>
<dbReference type="InterPro" id="IPR015190">
    <property type="entry name" value="Elong_fac_SelB-wing-hlx_typ-2"/>
</dbReference>
<dbReference type="SUPFAM" id="SSF50465">
    <property type="entry name" value="EF-Tu/eEF-1alpha/eIF2-gamma C-terminal domain"/>
    <property type="match status" value="1"/>
</dbReference>
<sequence>MDETYFTIGMAGHIDHGKTTLTKALTNVDTDRLKEEKERGISIEPGYAPLQTEDGAHVSIVDVPGHERFIRQMIAGVAGIDLVILVVAADEGVMPQTEEHLEILQFLGVEHCIIAISKIDRVDEDMLELVTEDIQDRLAGTIFDGAPYVAVDSLSGKGLDELKETIFRELKRVKFRDAYGSFRLPIDQVFTVQGQGTVVRGTIYEGVVQQGSQLTLLPKGLKVKARQIQVHHEEQAQARAGQRTAINLGGIDKAEVTRGDVLVASDHFVVTDTIDVVLQPIEADFTPLKQRSPVKVHVGTSEVMGTIVFFDRNELVPAQEEVLCQIRLDEEIVVRRGDRFILRRPTPVETLGGGWVIQPKGAKYRFGNETMEMLQSRKEGTPRDLVEDALDKHIILELQQLIQHTSLDEHVLLDTLASGIEEGRFLEVAPKRYSLTKTLAKITDDITSRLADYHEEFPMRAGIGKAELVQSLSAAYPKPFIEYSLTALSGGGGIKRTGQFVALASFEPHLPKKWKTRMENIIAALETDGLKVKKWDEYFEGTPLPKNDIPELTLYLLNTRQAYRLLDDTLIHRTAFEEAVEKLRNGTEVAFGLKEAKDALDVSRKYLIPFLELLDGLNLTERREEQRHWTAGANKEQ</sequence>
<dbReference type="InterPro" id="IPR004535">
    <property type="entry name" value="Transl_elong_SelB"/>
</dbReference>
<comment type="subcellular location">
    <subcellularLocation>
        <location evidence="1">Cytoplasm</location>
    </subcellularLocation>
</comment>
<dbReference type="PROSITE" id="PS51722">
    <property type="entry name" value="G_TR_2"/>
    <property type="match status" value="1"/>
</dbReference>
<dbReference type="InterPro" id="IPR009001">
    <property type="entry name" value="Transl_elong_EF1A/Init_IF2_C"/>
</dbReference>
<dbReference type="GO" id="GO:0005525">
    <property type="term" value="F:GTP binding"/>
    <property type="evidence" value="ECO:0007669"/>
    <property type="project" value="UniProtKB-KW"/>
</dbReference>
<keyword evidence="6" id="KW-0342">GTP-binding</keyword>
<dbReference type="Proteomes" id="UP000509222">
    <property type="component" value="Chromosome"/>
</dbReference>
<dbReference type="Gene3D" id="3.40.50.300">
    <property type="entry name" value="P-loop containing nucleotide triphosphate hydrolases"/>
    <property type="match status" value="1"/>
</dbReference>
<organism evidence="10 11">
    <name type="scientific">Planococcus glaciei</name>
    <dbReference type="NCBI Taxonomy" id="459472"/>
    <lineage>
        <taxon>Bacteria</taxon>
        <taxon>Bacillati</taxon>
        <taxon>Bacillota</taxon>
        <taxon>Bacilli</taxon>
        <taxon>Bacillales</taxon>
        <taxon>Caryophanaceae</taxon>
        <taxon>Planococcus</taxon>
    </lineage>
</organism>
<evidence type="ECO:0000256" key="6">
    <source>
        <dbReference type="ARBA" id="ARBA00023134"/>
    </source>
</evidence>
<evidence type="ECO:0000256" key="4">
    <source>
        <dbReference type="ARBA" id="ARBA00022741"/>
    </source>
</evidence>
<accession>A0A7H8Q861</accession>
<dbReference type="SUPFAM" id="SSF52540">
    <property type="entry name" value="P-loop containing nucleoside triphosphate hydrolases"/>
    <property type="match status" value="1"/>
</dbReference>
<name>A0A7H8Q861_9BACL</name>
<dbReference type="GO" id="GO:0001514">
    <property type="term" value="P:selenocysteine incorporation"/>
    <property type="evidence" value="ECO:0007669"/>
    <property type="project" value="InterPro"/>
</dbReference>
<dbReference type="InterPro" id="IPR000795">
    <property type="entry name" value="T_Tr_GTP-bd_dom"/>
</dbReference>
<evidence type="ECO:0000256" key="7">
    <source>
        <dbReference type="ARBA" id="ARBA00025526"/>
    </source>
</evidence>